<comment type="caution">
    <text evidence="3">The sequence shown here is derived from an EMBL/GenBank/DDBJ whole genome shotgun (WGS) entry which is preliminary data.</text>
</comment>
<keyword evidence="1" id="KW-0539">Nucleus</keyword>
<sequence length="464" mass="52863">MLTVVWFLCWWGFISVLVGVNNVGSGFLLVILAGTAVIGSEDVVARPDKAAEGVEDGLLKVKMMARGKQRRIAQRRESGVGGSMVSRRDKMMRRVKVITTAYQDPFILILYTLTLIPLTLLKMPRPGPRPYECVRRAWHSDRHQPIRGSLIQEIFRIVNEVHSSATRKNREWQEKLPIVVLKAEEIMYSKANSEAEYSDLKTLWDRVNDAINTIIRKDESTETGELLQPCIEAALHLGCTPRRLSRSQRNDSPRYYLRPEMPVATSPASNSNAKVYANQTTNSPLMLHCPQYSTHDTMKSLPYCLKTDNHNIQSKYYSDNRKFPVLPKNFALSDNHDHHASPQTYASTNTWPAYPLYYNNQTQPEVRKLYPTKPSSSYSRIMESDNHVLHQNLYPSKPDALECVFPSNHEYTPNIGHEINCDLTLRLGSIVVPCASNENSWALQVENGNPSTLERRKFKSCLNE</sequence>
<feature type="transmembrane region" description="Helical" evidence="2">
    <location>
        <begin position="12"/>
        <end position="39"/>
    </location>
</feature>
<dbReference type="Proteomes" id="UP000826271">
    <property type="component" value="Unassembled WGS sequence"/>
</dbReference>
<dbReference type="Gene3D" id="1.10.246.20">
    <property type="entry name" value="Coactivator CBP, KIX domain"/>
    <property type="match status" value="1"/>
</dbReference>
<evidence type="ECO:0000313" key="3">
    <source>
        <dbReference type="EMBL" id="KAG8375794.1"/>
    </source>
</evidence>
<dbReference type="InterPro" id="IPR036529">
    <property type="entry name" value="KIX_dom_sf"/>
</dbReference>
<dbReference type="PANTHER" id="PTHR35300:SF5">
    <property type="entry name" value="HISTONE ACETYLTRANSFERASE"/>
    <property type="match status" value="1"/>
</dbReference>
<dbReference type="GO" id="GO:0006355">
    <property type="term" value="P:regulation of DNA-templated transcription"/>
    <property type="evidence" value="ECO:0007669"/>
    <property type="project" value="InterPro"/>
</dbReference>
<protein>
    <submittedName>
        <fullName evidence="3">Uncharacterized protein</fullName>
    </submittedName>
</protein>
<evidence type="ECO:0000256" key="2">
    <source>
        <dbReference type="SAM" id="Phobius"/>
    </source>
</evidence>
<keyword evidence="4" id="KW-1185">Reference proteome</keyword>
<gene>
    <name evidence="3" type="ORF">BUALT_Bualt10G0137500</name>
</gene>
<dbReference type="AlphaFoldDB" id="A0AAV6WYL0"/>
<proteinExistence type="predicted"/>
<keyword evidence="2" id="KW-0472">Membrane</keyword>
<dbReference type="GO" id="GO:0003712">
    <property type="term" value="F:transcription coregulator activity"/>
    <property type="evidence" value="ECO:0007669"/>
    <property type="project" value="InterPro"/>
</dbReference>
<keyword evidence="2" id="KW-1133">Transmembrane helix</keyword>
<evidence type="ECO:0000256" key="1">
    <source>
        <dbReference type="ARBA" id="ARBA00023242"/>
    </source>
</evidence>
<dbReference type="PANTHER" id="PTHR35300">
    <property type="entry name" value="COACTIVATOR CBP, KIX DOMAIN-CONTAINING PROTEIN-RELATED"/>
    <property type="match status" value="1"/>
</dbReference>
<keyword evidence="2" id="KW-0812">Transmembrane</keyword>
<dbReference type="EMBL" id="WHWC01000010">
    <property type="protein sequence ID" value="KAG8375794.1"/>
    <property type="molecule type" value="Genomic_DNA"/>
</dbReference>
<evidence type="ECO:0000313" key="4">
    <source>
        <dbReference type="Proteomes" id="UP000826271"/>
    </source>
</evidence>
<accession>A0AAV6WYL0</accession>
<name>A0AAV6WYL0_9LAMI</name>
<organism evidence="3 4">
    <name type="scientific">Buddleja alternifolia</name>
    <dbReference type="NCBI Taxonomy" id="168488"/>
    <lineage>
        <taxon>Eukaryota</taxon>
        <taxon>Viridiplantae</taxon>
        <taxon>Streptophyta</taxon>
        <taxon>Embryophyta</taxon>
        <taxon>Tracheophyta</taxon>
        <taxon>Spermatophyta</taxon>
        <taxon>Magnoliopsida</taxon>
        <taxon>eudicotyledons</taxon>
        <taxon>Gunneridae</taxon>
        <taxon>Pentapetalae</taxon>
        <taxon>asterids</taxon>
        <taxon>lamiids</taxon>
        <taxon>Lamiales</taxon>
        <taxon>Scrophulariaceae</taxon>
        <taxon>Buddlejeae</taxon>
        <taxon>Buddleja</taxon>
    </lineage>
</organism>
<feature type="transmembrane region" description="Helical" evidence="2">
    <location>
        <begin position="97"/>
        <end position="120"/>
    </location>
</feature>
<reference evidence="3" key="1">
    <citation type="submission" date="2019-10" db="EMBL/GenBank/DDBJ databases">
        <authorList>
            <person name="Zhang R."/>
            <person name="Pan Y."/>
            <person name="Wang J."/>
            <person name="Ma R."/>
            <person name="Yu S."/>
        </authorList>
    </citation>
    <scope>NUCLEOTIDE SEQUENCE</scope>
    <source>
        <strain evidence="3">LA-IB0</strain>
        <tissue evidence="3">Leaf</tissue>
    </source>
</reference>